<evidence type="ECO:0000256" key="1">
    <source>
        <dbReference type="ARBA" id="ARBA00008857"/>
    </source>
</evidence>
<protein>
    <submittedName>
        <fullName evidence="8">Tyrosine-type recombinase/integrase</fullName>
    </submittedName>
</protein>
<dbReference type="InterPro" id="IPR044068">
    <property type="entry name" value="CB"/>
</dbReference>
<dbReference type="InterPro" id="IPR010998">
    <property type="entry name" value="Integrase_recombinase_N"/>
</dbReference>
<dbReference type="Gene3D" id="3.30.160.390">
    <property type="entry name" value="Integrase, DNA-binding domain"/>
    <property type="match status" value="1"/>
</dbReference>
<dbReference type="InterPro" id="IPR025166">
    <property type="entry name" value="Integrase_DNA_bind_dom"/>
</dbReference>
<dbReference type="PROSITE" id="PS51898">
    <property type="entry name" value="TYR_RECOMBINASE"/>
    <property type="match status" value="1"/>
</dbReference>
<evidence type="ECO:0000256" key="3">
    <source>
        <dbReference type="ARBA" id="ARBA00023125"/>
    </source>
</evidence>
<comment type="similarity">
    <text evidence="1">Belongs to the 'phage' integrase family.</text>
</comment>
<dbReference type="InterPro" id="IPR011010">
    <property type="entry name" value="DNA_brk_join_enz"/>
</dbReference>
<dbReference type="InterPro" id="IPR013762">
    <property type="entry name" value="Integrase-like_cat_sf"/>
</dbReference>
<dbReference type="Gene3D" id="1.10.150.130">
    <property type="match status" value="1"/>
</dbReference>
<dbReference type="InterPro" id="IPR050808">
    <property type="entry name" value="Phage_Integrase"/>
</dbReference>
<evidence type="ECO:0000256" key="5">
    <source>
        <dbReference type="PROSITE-ProRule" id="PRU01248"/>
    </source>
</evidence>
<dbReference type="CDD" id="cd00801">
    <property type="entry name" value="INT_P4_C"/>
    <property type="match status" value="1"/>
</dbReference>
<reference evidence="8 9" key="1">
    <citation type="submission" date="2021-03" db="EMBL/GenBank/DDBJ databases">
        <title>Whole genome sequence of Jiella sp. MQZ13P-4.</title>
        <authorList>
            <person name="Tuo L."/>
        </authorList>
    </citation>
    <scope>NUCLEOTIDE SEQUENCE [LARGE SCALE GENOMIC DNA]</scope>
    <source>
        <strain evidence="8 9">MQZ13P-4</strain>
    </source>
</reference>
<evidence type="ECO:0000259" key="7">
    <source>
        <dbReference type="PROSITE" id="PS51900"/>
    </source>
</evidence>
<dbReference type="InterPro" id="IPR038488">
    <property type="entry name" value="Integrase_DNA-bd_sf"/>
</dbReference>
<dbReference type="Gene3D" id="1.10.443.10">
    <property type="entry name" value="Intergrase catalytic core"/>
    <property type="match status" value="1"/>
</dbReference>
<feature type="domain" description="Core-binding (CB)" evidence="7">
    <location>
        <begin position="106"/>
        <end position="198"/>
    </location>
</feature>
<proteinExistence type="inferred from homology"/>
<evidence type="ECO:0000256" key="4">
    <source>
        <dbReference type="ARBA" id="ARBA00023172"/>
    </source>
</evidence>
<accession>A0ABS3J2D3</accession>
<evidence type="ECO:0000256" key="2">
    <source>
        <dbReference type="ARBA" id="ARBA00022908"/>
    </source>
</evidence>
<dbReference type="PROSITE" id="PS51900">
    <property type="entry name" value="CB"/>
    <property type="match status" value="1"/>
</dbReference>
<sequence length="438" mass="49325">MPKVNLTDAFCRSAKAEDGKVTEFADAKERGLALRVTPNVARSWTFRYRNAAGKQKRISLGRLDELSLAAARAKAAQTRVDILNGLDPADMRLAAKFAFLEHEKLETIGEIAERYMAAAVDGAHRFFKNEERPKKASTLANEWYYLNRFIIPDLGKAKLDHLNRHSLQEYIDSVRAKHSKSSARQCYVLLKGIYGYAVWKEHCAADPMQFVSAPGFKDRKRLLSDAEIMKVWLGLMHAEMCAGLSISRPVALALMLCLVTAQRRGEISGLRKDEIDLNQEYWILPEERSKNRTAHVAPLSAMATNLIEAAWSLSGDSPYLFPSPRKKDKPITGHSLSRAFNRLTKWFGISDCRVHDLRRTASTTMVGIGVSAATVSRILNHTTREEGEAQATKKSYNLYAYLPEKRSGLDRWDAHLSKIIKRQERPKFGQYDLAGVGQ</sequence>
<name>A0ABS3J2D3_9HYPH</name>
<feature type="domain" description="Tyr recombinase" evidence="6">
    <location>
        <begin position="217"/>
        <end position="410"/>
    </location>
</feature>
<dbReference type="SUPFAM" id="SSF56349">
    <property type="entry name" value="DNA breaking-rejoining enzymes"/>
    <property type="match status" value="1"/>
</dbReference>
<dbReference type="RefSeq" id="WP_207350430.1">
    <property type="nucleotide sequence ID" value="NZ_JAFMPY010000007.1"/>
</dbReference>
<keyword evidence="4" id="KW-0233">DNA recombination</keyword>
<dbReference type="PANTHER" id="PTHR30629:SF2">
    <property type="entry name" value="PROPHAGE INTEGRASE INTS-RELATED"/>
    <property type="match status" value="1"/>
</dbReference>
<keyword evidence="3 5" id="KW-0238">DNA-binding</keyword>
<dbReference type="InterPro" id="IPR002104">
    <property type="entry name" value="Integrase_catalytic"/>
</dbReference>
<gene>
    <name evidence="8" type="ORF">J1C47_09095</name>
</gene>
<evidence type="ECO:0000313" key="8">
    <source>
        <dbReference type="EMBL" id="MBO0903798.1"/>
    </source>
</evidence>
<organism evidence="8 9">
    <name type="scientific">Jiella sonneratiae</name>
    <dbReference type="NCBI Taxonomy" id="2816856"/>
    <lineage>
        <taxon>Bacteria</taxon>
        <taxon>Pseudomonadati</taxon>
        <taxon>Pseudomonadota</taxon>
        <taxon>Alphaproteobacteria</taxon>
        <taxon>Hyphomicrobiales</taxon>
        <taxon>Aurantimonadaceae</taxon>
        <taxon>Jiella</taxon>
    </lineage>
</organism>
<keyword evidence="9" id="KW-1185">Reference proteome</keyword>
<keyword evidence="2" id="KW-0229">DNA integration</keyword>
<dbReference type="Pfam" id="PF13356">
    <property type="entry name" value="Arm-DNA-bind_3"/>
    <property type="match status" value="1"/>
</dbReference>
<dbReference type="PANTHER" id="PTHR30629">
    <property type="entry name" value="PROPHAGE INTEGRASE"/>
    <property type="match status" value="1"/>
</dbReference>
<dbReference type="EMBL" id="JAFMPY010000007">
    <property type="protein sequence ID" value="MBO0903798.1"/>
    <property type="molecule type" value="Genomic_DNA"/>
</dbReference>
<dbReference type="Pfam" id="PF00589">
    <property type="entry name" value="Phage_integrase"/>
    <property type="match status" value="1"/>
</dbReference>
<dbReference type="Proteomes" id="UP000664288">
    <property type="component" value="Unassembled WGS sequence"/>
</dbReference>
<comment type="caution">
    <text evidence="8">The sequence shown here is derived from an EMBL/GenBank/DDBJ whole genome shotgun (WGS) entry which is preliminary data.</text>
</comment>
<evidence type="ECO:0000313" key="9">
    <source>
        <dbReference type="Proteomes" id="UP000664288"/>
    </source>
</evidence>
<evidence type="ECO:0000259" key="6">
    <source>
        <dbReference type="PROSITE" id="PS51898"/>
    </source>
</evidence>